<dbReference type="HOGENOM" id="CLU_021164_0_2_1"/>
<evidence type="ECO:0008006" key="4">
    <source>
        <dbReference type="Google" id="ProtNLM"/>
    </source>
</evidence>
<dbReference type="STRING" id="685588.A0A067TAI0"/>
<dbReference type="InterPro" id="IPR032675">
    <property type="entry name" value="LRR_dom_sf"/>
</dbReference>
<dbReference type="SUPFAM" id="SSF52047">
    <property type="entry name" value="RNI-like"/>
    <property type="match status" value="1"/>
</dbReference>
<dbReference type="AlphaFoldDB" id="A0A067TAI0"/>
<organism evidence="2 3">
    <name type="scientific">Galerina marginata (strain CBS 339.88)</name>
    <dbReference type="NCBI Taxonomy" id="685588"/>
    <lineage>
        <taxon>Eukaryota</taxon>
        <taxon>Fungi</taxon>
        <taxon>Dikarya</taxon>
        <taxon>Basidiomycota</taxon>
        <taxon>Agaricomycotina</taxon>
        <taxon>Agaricomycetes</taxon>
        <taxon>Agaricomycetidae</taxon>
        <taxon>Agaricales</taxon>
        <taxon>Agaricineae</taxon>
        <taxon>Strophariaceae</taxon>
        <taxon>Galerina</taxon>
    </lineage>
</organism>
<accession>A0A067TAI0</accession>
<keyword evidence="1" id="KW-0732">Signal</keyword>
<name>A0A067TAI0_GALM3</name>
<dbReference type="OrthoDB" id="3258386at2759"/>
<feature type="signal peptide" evidence="1">
    <location>
        <begin position="1"/>
        <end position="20"/>
    </location>
</feature>
<keyword evidence="3" id="KW-1185">Reference proteome</keyword>
<evidence type="ECO:0000313" key="3">
    <source>
        <dbReference type="Proteomes" id="UP000027222"/>
    </source>
</evidence>
<proteinExistence type="predicted"/>
<dbReference type="Proteomes" id="UP000027222">
    <property type="component" value="Unassembled WGS sequence"/>
</dbReference>
<dbReference type="EMBL" id="KL142377">
    <property type="protein sequence ID" value="KDR76894.1"/>
    <property type="molecule type" value="Genomic_DNA"/>
</dbReference>
<feature type="chain" id="PRO_5001646622" description="F-box domain-containing protein" evidence="1">
    <location>
        <begin position="21"/>
        <end position="527"/>
    </location>
</feature>
<reference evidence="3" key="1">
    <citation type="journal article" date="2014" name="Proc. Natl. Acad. Sci. U.S.A.">
        <title>Extensive sampling of basidiomycete genomes demonstrates inadequacy of the white-rot/brown-rot paradigm for wood decay fungi.</title>
        <authorList>
            <person name="Riley R."/>
            <person name="Salamov A.A."/>
            <person name="Brown D.W."/>
            <person name="Nagy L.G."/>
            <person name="Floudas D."/>
            <person name="Held B.W."/>
            <person name="Levasseur A."/>
            <person name="Lombard V."/>
            <person name="Morin E."/>
            <person name="Otillar R."/>
            <person name="Lindquist E.A."/>
            <person name="Sun H."/>
            <person name="LaButti K.M."/>
            <person name="Schmutz J."/>
            <person name="Jabbour D."/>
            <person name="Luo H."/>
            <person name="Baker S.E."/>
            <person name="Pisabarro A.G."/>
            <person name="Walton J.D."/>
            <person name="Blanchette R.A."/>
            <person name="Henrissat B."/>
            <person name="Martin F."/>
            <person name="Cullen D."/>
            <person name="Hibbett D.S."/>
            <person name="Grigoriev I.V."/>
        </authorList>
    </citation>
    <scope>NUCLEOTIDE SEQUENCE [LARGE SCALE GENOMIC DNA]</scope>
    <source>
        <strain evidence="3">CBS 339.88</strain>
    </source>
</reference>
<evidence type="ECO:0000313" key="2">
    <source>
        <dbReference type="EMBL" id="KDR76894.1"/>
    </source>
</evidence>
<dbReference type="Gene3D" id="3.80.10.10">
    <property type="entry name" value="Ribonuclease Inhibitor"/>
    <property type="match status" value="1"/>
</dbReference>
<sequence length="527" mass="59074">MHHCFQIQEILMIIFEFVISVPDSEPSVDRRSIVALLKTCRTFNGPAVQILWRELYSPVPLLLTMPDDLLELKPISKKGLGYYSLGEPRTLAFKRNVVPSDWERFDIYAPFVKQLGVMGQNEWPLVNYTVADDTVYRALEQRKSLLFPALVSIASVTKNVAEIALFLTPLVRRLQFTMRSRQLKLLTCLAVDIPLRAPRLKALHLTEGYTWNAEEIALFAPALHQLLANLDLEEFNCEWFPLESGMVQSLFGMPSLRIVKIRRGLPGLLQDLQSHPLKQPHLTEFKLSSNVLGRDGLSELVPLLLPSMLAVFSVTSSITISTAKNITDFILAIAAHCSPAALTALTLEPNAKGGQQGQYSGPSAVTFAMLRPLLPFCNLRELNLDAQPLDVADDEVKRMAMAWPHLEGLYFDTSSGHPKPRPSLKSLLWFAVYCKRLVSLKFELSENLGDSGEALPEEMALAVDHNLRYLNVGASIIENPARVAGFLNCVFPSLSLLLWSSINEQDQRNNDPWKEVQAQIRCYLPTS</sequence>
<gene>
    <name evidence="2" type="ORF">GALMADRAFT_418285</name>
</gene>
<protein>
    <recommendedName>
        <fullName evidence="4">F-box domain-containing protein</fullName>
    </recommendedName>
</protein>
<evidence type="ECO:0000256" key="1">
    <source>
        <dbReference type="SAM" id="SignalP"/>
    </source>
</evidence>